<dbReference type="EMBL" id="LPZR01000055">
    <property type="protein sequence ID" value="KYO55803.1"/>
    <property type="molecule type" value="Genomic_DNA"/>
</dbReference>
<evidence type="ECO:0000256" key="6">
    <source>
        <dbReference type="ARBA" id="ARBA00022927"/>
    </source>
</evidence>
<evidence type="ECO:0000256" key="8">
    <source>
        <dbReference type="ARBA" id="ARBA00023136"/>
    </source>
</evidence>
<keyword evidence="6" id="KW-0653">Protein transport</keyword>
<dbReference type="PANTHER" id="PTHR43386">
    <property type="entry name" value="OLIGOPEPTIDE TRANSPORT SYSTEM PERMEASE PROTEIN APPC"/>
    <property type="match status" value="1"/>
</dbReference>
<dbReference type="Pfam" id="PF00528">
    <property type="entry name" value="BPD_transp_1"/>
    <property type="match status" value="1"/>
</dbReference>
<dbReference type="GO" id="GO:0005886">
    <property type="term" value="C:plasma membrane"/>
    <property type="evidence" value="ECO:0007669"/>
    <property type="project" value="UniProtKB-SubCell"/>
</dbReference>
<comment type="similarity">
    <text evidence="9">Belongs to the binding-protein-dependent transport system permease family.</text>
</comment>
<dbReference type="PROSITE" id="PS50928">
    <property type="entry name" value="ABC_TM1"/>
    <property type="match status" value="1"/>
</dbReference>
<evidence type="ECO:0000256" key="1">
    <source>
        <dbReference type="ARBA" id="ARBA00004651"/>
    </source>
</evidence>
<keyword evidence="4 9" id="KW-0812">Transmembrane</keyword>
<dbReference type="SUPFAM" id="SSF161098">
    <property type="entry name" value="MetI-like"/>
    <property type="match status" value="1"/>
</dbReference>
<evidence type="ECO:0000313" key="11">
    <source>
        <dbReference type="EMBL" id="KYO55803.1"/>
    </source>
</evidence>
<evidence type="ECO:0000256" key="7">
    <source>
        <dbReference type="ARBA" id="ARBA00022989"/>
    </source>
</evidence>
<dbReference type="CDD" id="cd06261">
    <property type="entry name" value="TM_PBP2"/>
    <property type="match status" value="1"/>
</dbReference>
<proteinExistence type="inferred from homology"/>
<comment type="caution">
    <text evidence="11">The sequence shown here is derived from an EMBL/GenBank/DDBJ whole genome shotgun (WGS) entry which is preliminary data.</text>
</comment>
<dbReference type="GeneID" id="97239541"/>
<keyword evidence="8 9" id="KW-0472">Membrane</keyword>
<evidence type="ECO:0000259" key="10">
    <source>
        <dbReference type="PROSITE" id="PS50928"/>
    </source>
</evidence>
<keyword evidence="7 9" id="KW-1133">Transmembrane helix</keyword>
<gene>
    <name evidence="11" type="ORF">AUP44_22880</name>
</gene>
<evidence type="ECO:0000313" key="12">
    <source>
        <dbReference type="Proteomes" id="UP000075787"/>
    </source>
</evidence>
<reference evidence="11 12" key="1">
    <citation type="submission" date="2015-12" db="EMBL/GenBank/DDBJ databases">
        <title>Genome sequence of Tistrella mobilis MCCC 1A02139.</title>
        <authorList>
            <person name="Lu L."/>
            <person name="Lai Q."/>
            <person name="Shao Z."/>
            <person name="Qian P."/>
        </authorList>
    </citation>
    <scope>NUCLEOTIDE SEQUENCE [LARGE SCALE GENOMIC DNA]</scope>
    <source>
        <strain evidence="11 12">MCCC 1A02139</strain>
    </source>
</reference>
<evidence type="ECO:0000256" key="4">
    <source>
        <dbReference type="ARBA" id="ARBA00022692"/>
    </source>
</evidence>
<dbReference type="GO" id="GO:0015833">
    <property type="term" value="P:peptide transport"/>
    <property type="evidence" value="ECO:0007669"/>
    <property type="project" value="UniProtKB-KW"/>
</dbReference>
<evidence type="ECO:0000256" key="2">
    <source>
        <dbReference type="ARBA" id="ARBA00022448"/>
    </source>
</evidence>
<dbReference type="InterPro" id="IPR050366">
    <property type="entry name" value="BP-dependent_transpt_permease"/>
</dbReference>
<feature type="transmembrane region" description="Helical" evidence="9">
    <location>
        <begin position="240"/>
        <end position="262"/>
    </location>
</feature>
<evidence type="ECO:0000256" key="3">
    <source>
        <dbReference type="ARBA" id="ARBA00022475"/>
    </source>
</evidence>
<feature type="transmembrane region" description="Helical" evidence="9">
    <location>
        <begin position="195"/>
        <end position="219"/>
    </location>
</feature>
<dbReference type="Gene3D" id="1.10.3720.10">
    <property type="entry name" value="MetI-like"/>
    <property type="match status" value="1"/>
</dbReference>
<evidence type="ECO:0000256" key="5">
    <source>
        <dbReference type="ARBA" id="ARBA00022856"/>
    </source>
</evidence>
<dbReference type="InterPro" id="IPR000515">
    <property type="entry name" value="MetI-like"/>
</dbReference>
<keyword evidence="2 9" id="KW-0813">Transport</keyword>
<dbReference type="AlphaFoldDB" id="A0A162LMQ3"/>
<keyword evidence="5" id="KW-0571">Peptide transport</keyword>
<dbReference type="RefSeq" id="WP_062762098.1">
    <property type="nucleotide sequence ID" value="NZ_CP121024.1"/>
</dbReference>
<feature type="transmembrane region" description="Helical" evidence="9">
    <location>
        <begin position="78"/>
        <end position="102"/>
    </location>
</feature>
<feature type="transmembrane region" description="Helical" evidence="9">
    <location>
        <begin position="123"/>
        <end position="147"/>
    </location>
</feature>
<dbReference type="PANTHER" id="PTHR43386:SF1">
    <property type="entry name" value="D,D-DIPEPTIDE TRANSPORT SYSTEM PERMEASE PROTEIN DDPC-RELATED"/>
    <property type="match status" value="1"/>
</dbReference>
<dbReference type="GO" id="GO:0055085">
    <property type="term" value="P:transmembrane transport"/>
    <property type="evidence" value="ECO:0007669"/>
    <property type="project" value="InterPro"/>
</dbReference>
<feature type="domain" description="ABC transmembrane type-1" evidence="10">
    <location>
        <begin position="74"/>
        <end position="262"/>
    </location>
</feature>
<dbReference type="OrthoDB" id="9766870at2"/>
<keyword evidence="3" id="KW-1003">Cell membrane</keyword>
<organism evidence="11 12">
    <name type="scientific">Tistrella mobilis</name>
    <dbReference type="NCBI Taxonomy" id="171437"/>
    <lineage>
        <taxon>Bacteria</taxon>
        <taxon>Pseudomonadati</taxon>
        <taxon>Pseudomonadota</taxon>
        <taxon>Alphaproteobacteria</taxon>
        <taxon>Geminicoccales</taxon>
        <taxon>Geminicoccaceae</taxon>
        <taxon>Tistrella</taxon>
    </lineage>
</organism>
<dbReference type="InterPro" id="IPR035906">
    <property type="entry name" value="MetI-like_sf"/>
</dbReference>
<sequence length="283" mass="29381">MRAFFSAFFRHPSGITGAVLLALVAGLALGAPLLFPVDPWEMVGAPFEPPLSEGLIFGSDTLGRDVAAGIAWGARVSLIIGIASAVSAAGIGVIVGAAAGYFGGLVDDVLMRITELFQTIPGFVLAILLVAILSPGMETVIFSIAVVSWPPLARLTRAEFMSIATRDFVHAARCQGESALAIIIRHILPNAASPIVVATSLTVATAILIESALSFLGLGDPNDMSWGFMVGSARTVIRQAWWTSVFPGLAILLTVVAVNLVGEALNDALNPRISRARGTAGGH</sequence>
<accession>A0A162LMQ3</accession>
<comment type="subcellular location">
    <subcellularLocation>
        <location evidence="1 9">Cell membrane</location>
        <topology evidence="1 9">Multi-pass membrane protein</topology>
    </subcellularLocation>
</comment>
<dbReference type="GO" id="GO:0015031">
    <property type="term" value="P:protein transport"/>
    <property type="evidence" value="ECO:0007669"/>
    <property type="project" value="UniProtKB-KW"/>
</dbReference>
<evidence type="ECO:0000256" key="9">
    <source>
        <dbReference type="RuleBase" id="RU363032"/>
    </source>
</evidence>
<dbReference type="Proteomes" id="UP000075787">
    <property type="component" value="Unassembled WGS sequence"/>
</dbReference>
<protein>
    <submittedName>
        <fullName evidence="11">ABC transporter permease</fullName>
    </submittedName>
</protein>
<name>A0A162LMQ3_9PROT</name>